<evidence type="ECO:0000256" key="1">
    <source>
        <dbReference type="ARBA" id="ARBA00022741"/>
    </source>
</evidence>
<evidence type="ECO:0000256" key="3">
    <source>
        <dbReference type="ARBA" id="ARBA00025768"/>
    </source>
</evidence>
<proteinExistence type="inferred from homology"/>
<evidence type="ECO:0000256" key="4">
    <source>
        <dbReference type="SAM" id="MobiDB-lite"/>
    </source>
</evidence>
<feature type="region of interest" description="Disordered" evidence="4">
    <location>
        <begin position="186"/>
        <end position="295"/>
    </location>
</feature>
<dbReference type="HOGENOM" id="CLU_027147_2_1_1"/>
<dbReference type="VEuPathDB" id="FungiDB:PV10_01452"/>
<dbReference type="GO" id="GO:0005524">
    <property type="term" value="F:ATP binding"/>
    <property type="evidence" value="ECO:0007669"/>
    <property type="project" value="UniProtKB-KW"/>
</dbReference>
<feature type="region of interest" description="Disordered" evidence="4">
    <location>
        <begin position="46"/>
        <end position="76"/>
    </location>
</feature>
<dbReference type="EMBL" id="KN847520">
    <property type="protein sequence ID" value="KIV97742.1"/>
    <property type="molecule type" value="Genomic_DNA"/>
</dbReference>
<dbReference type="OrthoDB" id="9972657at2759"/>
<feature type="compositionally biased region" description="Polar residues" evidence="4">
    <location>
        <begin position="257"/>
        <end position="268"/>
    </location>
</feature>
<evidence type="ECO:0000313" key="6">
    <source>
        <dbReference type="Proteomes" id="UP000054302"/>
    </source>
</evidence>
<keyword evidence="6" id="KW-1185">Reference proteome</keyword>
<keyword evidence="1" id="KW-0547">Nucleotide-binding</keyword>
<dbReference type="Pfam" id="PF08433">
    <property type="entry name" value="KTI12"/>
    <property type="match status" value="1"/>
</dbReference>
<dbReference type="Proteomes" id="UP000054302">
    <property type="component" value="Unassembled WGS sequence"/>
</dbReference>
<feature type="compositionally biased region" description="Pro residues" evidence="4">
    <location>
        <begin position="283"/>
        <end position="295"/>
    </location>
</feature>
<comment type="similarity">
    <text evidence="3">Belongs to the KTI12 family.</text>
</comment>
<evidence type="ECO:0008006" key="7">
    <source>
        <dbReference type="Google" id="ProtNLM"/>
    </source>
</evidence>
<dbReference type="STRING" id="212818.A0A0D1ZT30"/>
<evidence type="ECO:0000256" key="2">
    <source>
        <dbReference type="ARBA" id="ARBA00022840"/>
    </source>
</evidence>
<sequence>MPLIIITGLPCSGKTYRAEQIATQLEAYIASDPSLSKRSVQIIQSHHASLDRKNTPSSSSDQSPTPENQPNEISTLRDEIYNSASREKTARAEEFSAIKRALSKDNIVIADGLNYIKGYRYQLWCEAKAAATRCCVVHVAAQEDECQKWNRERMRVWGIEEEDGGDKRDVNKGAIDANSFGELAPESHTAIYGDRMVEKPSSRSRSSSMDGMDSDDEESRPRRPVHADDDGMTLKSLYIGNQAPETTQSSRDARGITNATTTTPPEQRTPSPLLPPSSTSIAAPPPPPTSSPPYLPSTLKSLLMRYEPPSPFSRWDTPLFTIPSFDITIPTSQIWEALYPTPAKPTSKKALSQLSSRERSGFSSQEDNNTKNGISSTQPPSSMVKNASSVGVKQHAATILPQSSTADALQTLESTTMEVVKQLLARAREVGVGGSVNSDGGDLTMTMTANPLSGVSGDQNDISVTMHIPPGLTLSQPLLQRLRRKYTQIQRAGIAHGQGYVQGRAAIVEGFIGFLDGEWNPDE</sequence>
<dbReference type="RefSeq" id="XP_016229316.1">
    <property type="nucleotide sequence ID" value="XM_016365667.1"/>
</dbReference>
<dbReference type="InterPro" id="IPR013641">
    <property type="entry name" value="KTI12/PSTK"/>
</dbReference>
<protein>
    <recommendedName>
        <fullName evidence="7">Protein KTI12</fullName>
    </recommendedName>
</protein>
<evidence type="ECO:0000313" key="5">
    <source>
        <dbReference type="EMBL" id="KIV97742.1"/>
    </source>
</evidence>
<dbReference type="AlphaFoldDB" id="A0A0D1ZT30"/>
<gene>
    <name evidence="5" type="ORF">PV10_01452</name>
</gene>
<dbReference type="InterPro" id="IPR027417">
    <property type="entry name" value="P-loop_NTPase"/>
</dbReference>
<feature type="compositionally biased region" description="Polar residues" evidence="4">
    <location>
        <begin position="349"/>
        <end position="389"/>
    </location>
</feature>
<accession>A0A0D1ZT30</accession>
<reference evidence="5 6" key="1">
    <citation type="submission" date="2015-01" db="EMBL/GenBank/DDBJ databases">
        <title>The Genome Sequence of Exophiala mesophila CBS40295.</title>
        <authorList>
            <consortium name="The Broad Institute Genomics Platform"/>
            <person name="Cuomo C."/>
            <person name="de Hoog S."/>
            <person name="Gorbushina A."/>
            <person name="Stielow B."/>
            <person name="Teixiera M."/>
            <person name="Abouelleil A."/>
            <person name="Chapman S.B."/>
            <person name="Priest M."/>
            <person name="Young S.K."/>
            <person name="Wortman J."/>
            <person name="Nusbaum C."/>
            <person name="Birren B."/>
        </authorList>
    </citation>
    <scope>NUCLEOTIDE SEQUENCE [LARGE SCALE GENOMIC DNA]</scope>
    <source>
        <strain evidence="5 6">CBS 40295</strain>
    </source>
</reference>
<dbReference type="PANTHER" id="PTHR12435">
    <property type="match status" value="1"/>
</dbReference>
<feature type="compositionally biased region" description="Basic and acidic residues" evidence="4">
    <location>
        <begin position="219"/>
        <end position="229"/>
    </location>
</feature>
<dbReference type="GeneID" id="27319297"/>
<organism evidence="5 6">
    <name type="scientific">Exophiala mesophila</name>
    <name type="common">Black yeast-like fungus</name>
    <dbReference type="NCBI Taxonomy" id="212818"/>
    <lineage>
        <taxon>Eukaryota</taxon>
        <taxon>Fungi</taxon>
        <taxon>Dikarya</taxon>
        <taxon>Ascomycota</taxon>
        <taxon>Pezizomycotina</taxon>
        <taxon>Eurotiomycetes</taxon>
        <taxon>Chaetothyriomycetidae</taxon>
        <taxon>Chaetothyriales</taxon>
        <taxon>Herpotrichiellaceae</taxon>
        <taxon>Exophiala</taxon>
    </lineage>
</organism>
<keyword evidence="2" id="KW-0067">ATP-binding</keyword>
<name>A0A0D1ZT30_EXOME</name>
<dbReference type="SUPFAM" id="SSF52540">
    <property type="entry name" value="P-loop containing nucleoside triphosphate hydrolases"/>
    <property type="match status" value="1"/>
</dbReference>
<feature type="compositionally biased region" description="Low complexity" evidence="4">
    <location>
        <begin position="55"/>
        <end position="66"/>
    </location>
</feature>
<dbReference type="OMA" id="TRCCVVH"/>
<dbReference type="Gene3D" id="3.40.50.300">
    <property type="entry name" value="P-loop containing nucleotide triphosphate hydrolases"/>
    <property type="match status" value="1"/>
</dbReference>
<feature type="region of interest" description="Disordered" evidence="4">
    <location>
        <begin position="345"/>
        <end position="389"/>
    </location>
</feature>